<protein>
    <submittedName>
        <fullName evidence="2">SMI1/KNR4 family protein</fullName>
    </submittedName>
</protein>
<dbReference type="Gene3D" id="3.40.1580.10">
    <property type="entry name" value="SMI1/KNR4-like"/>
    <property type="match status" value="1"/>
</dbReference>
<evidence type="ECO:0000313" key="3">
    <source>
        <dbReference type="Proteomes" id="UP001552502"/>
    </source>
</evidence>
<dbReference type="Proteomes" id="UP001552502">
    <property type="component" value="Unassembled WGS sequence"/>
</dbReference>
<dbReference type="InterPro" id="IPR037883">
    <property type="entry name" value="Knr4/Smi1-like_sf"/>
</dbReference>
<proteinExistence type="predicted"/>
<keyword evidence="3" id="KW-1185">Reference proteome</keyword>
<gene>
    <name evidence="2" type="ORF">MRBLBA1_003565</name>
</gene>
<evidence type="ECO:0000313" key="2">
    <source>
        <dbReference type="EMBL" id="MEV4912723.1"/>
    </source>
</evidence>
<dbReference type="SMART" id="SM00860">
    <property type="entry name" value="SMI1_KNR4"/>
    <property type="match status" value="1"/>
</dbReference>
<comment type="caution">
    <text evidence="2">The sequence shown here is derived from an EMBL/GenBank/DDBJ whole genome shotgun (WGS) entry which is preliminary data.</text>
</comment>
<reference evidence="2 3" key="1">
    <citation type="journal article" date="2023" name="Proc. Natl. Acad. Sci. U.S.A.">
        <title>Bacterial tolerance to host-exuded specialized metabolites structures the maize root microbiome.</title>
        <authorList>
            <person name="Thoenen L."/>
            <person name="Giroud C."/>
            <person name="Kreuzer M."/>
            <person name="Waelchli J."/>
            <person name="Gfeller V."/>
            <person name="Deslandes-Herold G."/>
            <person name="Mateo P."/>
            <person name="Robert C.A.M."/>
            <person name="Ahrens C.H."/>
            <person name="Rubio-Somoza I."/>
            <person name="Bruggmann R."/>
            <person name="Erb M."/>
            <person name="Schlaeppi K."/>
        </authorList>
    </citation>
    <scope>NUCLEOTIDE SEQUENCE [LARGE SCALE GENOMIC DNA]</scope>
    <source>
        <strain evidence="2 3">LBA1-1-1.1</strain>
    </source>
</reference>
<feature type="domain" description="Knr4/Smi1-like" evidence="1">
    <location>
        <begin position="23"/>
        <end position="163"/>
    </location>
</feature>
<name>A0ABV3IF69_9BACI</name>
<dbReference type="Pfam" id="PF09346">
    <property type="entry name" value="SMI1_KNR4"/>
    <property type="match status" value="1"/>
</dbReference>
<dbReference type="InterPro" id="IPR018958">
    <property type="entry name" value="Knr4/Smi1-like_dom"/>
</dbReference>
<dbReference type="EMBL" id="JBEGIE010000045">
    <property type="protein sequence ID" value="MEV4912723.1"/>
    <property type="molecule type" value="Genomic_DNA"/>
</dbReference>
<organism evidence="2 3">
    <name type="scientific">Bacillus proteolyticus</name>
    <dbReference type="NCBI Taxonomy" id="2026192"/>
    <lineage>
        <taxon>Bacteria</taxon>
        <taxon>Bacillati</taxon>
        <taxon>Bacillota</taxon>
        <taxon>Bacilli</taxon>
        <taxon>Bacillales</taxon>
        <taxon>Bacillaceae</taxon>
        <taxon>Bacillus</taxon>
        <taxon>Bacillus cereus group</taxon>
    </lineage>
</organism>
<accession>A0ABV3IF69</accession>
<evidence type="ECO:0000259" key="1">
    <source>
        <dbReference type="SMART" id="SM00860"/>
    </source>
</evidence>
<sequence length="170" mass="19745">MSENLFIKSEGEINMNFEYTFPPTDQREIENLEEKYNIKLPDEYRQFLLLNNGGKAEKRRFVTNDDGKEGTVESSIVLFFPLTTETNLNLEEMFNKYNLGKVVPSHFFPIGYSIGESLVCLLLEGEGKGNLYYCDMDYFEQDNELLDEDIKFIAKDFTTFIKELKAPPKS</sequence>
<dbReference type="SUPFAM" id="SSF160631">
    <property type="entry name" value="SMI1/KNR4-like"/>
    <property type="match status" value="1"/>
</dbReference>